<evidence type="ECO:0000256" key="7">
    <source>
        <dbReference type="ARBA" id="ARBA00022769"/>
    </source>
</evidence>
<dbReference type="GO" id="GO:0008270">
    <property type="term" value="F:zinc ion binding"/>
    <property type="evidence" value="ECO:0007669"/>
    <property type="project" value="UniProtKB-KW"/>
</dbReference>
<dbReference type="InterPro" id="IPR017871">
    <property type="entry name" value="ABC_transporter-like_CS"/>
</dbReference>
<dbReference type="EMBL" id="BMDT01000002">
    <property type="protein sequence ID" value="GGI65169.1"/>
    <property type="molecule type" value="Genomic_DNA"/>
</dbReference>
<keyword evidence="5" id="KW-0547">Nucleotide-binding</keyword>
<dbReference type="PANTHER" id="PTHR43152:SF3">
    <property type="entry name" value="UVRABC SYSTEM PROTEIN A"/>
    <property type="match status" value="1"/>
</dbReference>
<evidence type="ECO:0000256" key="12">
    <source>
        <dbReference type="ARBA" id="ARBA00023125"/>
    </source>
</evidence>
<evidence type="ECO:0000256" key="5">
    <source>
        <dbReference type="ARBA" id="ARBA00022741"/>
    </source>
</evidence>
<dbReference type="Gene3D" id="1.10.8.280">
    <property type="entry name" value="ABC transporter ATPase domain-like"/>
    <property type="match status" value="1"/>
</dbReference>
<evidence type="ECO:0000256" key="11">
    <source>
        <dbReference type="ARBA" id="ARBA00022881"/>
    </source>
</evidence>
<dbReference type="Pfam" id="PF00005">
    <property type="entry name" value="ABC_tran"/>
    <property type="match status" value="1"/>
</dbReference>
<evidence type="ECO:0000256" key="10">
    <source>
        <dbReference type="ARBA" id="ARBA00022840"/>
    </source>
</evidence>
<keyword evidence="3" id="KW-0479">Metal-binding</keyword>
<evidence type="ECO:0000259" key="17">
    <source>
        <dbReference type="PROSITE" id="PS50893"/>
    </source>
</evidence>
<evidence type="ECO:0000256" key="14">
    <source>
        <dbReference type="ARBA" id="ARBA00038000"/>
    </source>
</evidence>
<evidence type="ECO:0000256" key="3">
    <source>
        <dbReference type="ARBA" id="ARBA00022723"/>
    </source>
</evidence>
<keyword evidence="9" id="KW-0862">Zinc</keyword>
<evidence type="ECO:0000256" key="15">
    <source>
        <dbReference type="ARBA" id="ARBA00039316"/>
    </source>
</evidence>
<comment type="caution">
    <text evidence="18">The sequence shown here is derived from an EMBL/GenBank/DDBJ whole genome shotgun (WGS) entry which is preliminary data.</text>
</comment>
<protein>
    <recommendedName>
        <fullName evidence="15">UvrABC system protein A</fullName>
    </recommendedName>
    <alternativeName>
        <fullName evidence="16">Excinuclease ABC subunit A</fullName>
    </alternativeName>
</protein>
<evidence type="ECO:0000256" key="6">
    <source>
        <dbReference type="ARBA" id="ARBA00022763"/>
    </source>
</evidence>
<accession>A0A917JEH3</accession>
<evidence type="ECO:0000256" key="16">
    <source>
        <dbReference type="ARBA" id="ARBA00042156"/>
    </source>
</evidence>
<evidence type="ECO:0000256" key="9">
    <source>
        <dbReference type="ARBA" id="ARBA00022833"/>
    </source>
</evidence>
<keyword evidence="4" id="KW-0677">Repeat</keyword>
<dbReference type="PROSITE" id="PS50893">
    <property type="entry name" value="ABC_TRANSPORTER_2"/>
    <property type="match status" value="2"/>
</dbReference>
<dbReference type="GO" id="GO:0006281">
    <property type="term" value="P:DNA repair"/>
    <property type="evidence" value="ECO:0007669"/>
    <property type="project" value="UniProtKB-KW"/>
</dbReference>
<keyword evidence="7" id="KW-0228">DNA excision</keyword>
<dbReference type="GO" id="GO:0003677">
    <property type="term" value="F:DNA binding"/>
    <property type="evidence" value="ECO:0007669"/>
    <property type="project" value="UniProtKB-KW"/>
</dbReference>
<dbReference type="RefSeq" id="WP_188367008.1">
    <property type="nucleotide sequence ID" value="NZ_BMDT01000002.1"/>
</dbReference>
<dbReference type="Pfam" id="PF17755">
    <property type="entry name" value="UvrA_DNA-bind"/>
    <property type="match status" value="1"/>
</dbReference>
<dbReference type="AlphaFoldDB" id="A0A917JEH3"/>
<sequence length="751" mass="83933">MSNTDRIILKGMKQNNLKDVTLEIPKNKITIFTGVSGSGKSSIVFDTIANEAGRQMNQTYSTFVQGFLPKYEKPDVESIENLSPAFIVDQKRLGGNARSTLGTRTDIYTFLRLLYSRVAKPFVGYAHTYSFNDPEGMCLTCQGIGKVIAPDFKKIVDLTKSLNDDAVLFPAFAKGTWYYNSFAESGFFDKDLPLNEYPKELLDKLLYGHGEKVVVPHKDGTFKTDYEGIIYKFRRLFIDRDLSKHSENTQQKVAEFTTFDTCEDCHGKRLNPKSLSSTIHGKNIDDAVHMELSELLDFIQTITESEAQPIVEEMSKRLQNLIDMKLDYLTLSRETTTLSGGESQRIKVVQYLNSSLNNIIYIFDEPSTGLHPRDVQNLNKMLQKLRDKGNTILVVEHDPDVIEVADLIVDVGPLAGSHGGEIMFTGTVEALKEADNLTGKYLNRPIEWNEKPREATEFFEIKNATTNNLKNVTTKIPKNVFTVVTGVAGSGKSSLVFTDFMEQHPEAIVIDQSALHKSNRSNLATYTKILTTIRDIYAKKHNVDKALFSFNSKGGCENCKGKGYTVTDLAFMEGVKTTCTVCQGSQYKEEVLQYELDGYNIVEILKMTVSDALAFFENNKITKTLATLEEVGLGYLSLGQMMDTLSGGECQRIKLASELHKSGNLYILDEPTTGLHMANVSELLVLLQKLVANGSSVIVIEHNTDVMRQSDWLIDIGPEAGKNGGEIMFSGYVKDMKNVDSITAKYLFKSR</sequence>
<organism evidence="18 19">
    <name type="scientific">Enterococcus alcedinis</name>
    <dbReference type="NCBI Taxonomy" id="1274384"/>
    <lineage>
        <taxon>Bacteria</taxon>
        <taxon>Bacillati</taxon>
        <taxon>Bacillota</taxon>
        <taxon>Bacilli</taxon>
        <taxon>Lactobacillales</taxon>
        <taxon>Enterococcaceae</taxon>
        <taxon>Enterococcus</taxon>
    </lineage>
</organism>
<keyword evidence="6" id="KW-0227">DNA damage</keyword>
<dbReference type="Proteomes" id="UP000622610">
    <property type="component" value="Unassembled WGS sequence"/>
</dbReference>
<dbReference type="InterPro" id="IPR041552">
    <property type="entry name" value="UvrA_DNA-bd"/>
</dbReference>
<dbReference type="GO" id="GO:0005737">
    <property type="term" value="C:cytoplasm"/>
    <property type="evidence" value="ECO:0007669"/>
    <property type="project" value="UniProtKB-SubCell"/>
</dbReference>
<evidence type="ECO:0000256" key="1">
    <source>
        <dbReference type="ARBA" id="ARBA00004496"/>
    </source>
</evidence>
<dbReference type="PROSITE" id="PS00211">
    <property type="entry name" value="ABC_TRANSPORTER_1"/>
    <property type="match status" value="2"/>
</dbReference>
<feature type="domain" description="ABC transporter" evidence="17">
    <location>
        <begin position="2"/>
        <end position="444"/>
    </location>
</feature>
<name>A0A917JEH3_9ENTE</name>
<keyword evidence="2" id="KW-0963">Cytoplasm</keyword>
<comment type="subcellular location">
    <subcellularLocation>
        <location evidence="1">Cytoplasm</location>
    </subcellularLocation>
</comment>
<gene>
    <name evidence="18" type="ORF">GCM10011482_08230</name>
</gene>
<evidence type="ECO:0000313" key="19">
    <source>
        <dbReference type="Proteomes" id="UP000622610"/>
    </source>
</evidence>
<evidence type="ECO:0000256" key="13">
    <source>
        <dbReference type="ARBA" id="ARBA00023204"/>
    </source>
</evidence>
<comment type="similarity">
    <text evidence="14">Belongs to the ABC transporter superfamily. UvrA family.</text>
</comment>
<keyword evidence="13" id="KW-0234">DNA repair</keyword>
<evidence type="ECO:0000256" key="4">
    <source>
        <dbReference type="ARBA" id="ARBA00022737"/>
    </source>
</evidence>
<evidence type="ECO:0000313" key="18">
    <source>
        <dbReference type="EMBL" id="GGI65169.1"/>
    </source>
</evidence>
<dbReference type="CDD" id="cd03270">
    <property type="entry name" value="ABC_UvrA_I"/>
    <property type="match status" value="1"/>
</dbReference>
<reference evidence="18" key="1">
    <citation type="journal article" date="2014" name="Int. J. Syst. Evol. Microbiol.">
        <title>Complete genome sequence of Corynebacterium casei LMG S-19264T (=DSM 44701T), isolated from a smear-ripened cheese.</title>
        <authorList>
            <consortium name="US DOE Joint Genome Institute (JGI-PGF)"/>
            <person name="Walter F."/>
            <person name="Albersmeier A."/>
            <person name="Kalinowski J."/>
            <person name="Ruckert C."/>
        </authorList>
    </citation>
    <scope>NUCLEOTIDE SEQUENCE</scope>
    <source>
        <strain evidence="18">CCM 8433</strain>
    </source>
</reference>
<dbReference type="InterPro" id="IPR003439">
    <property type="entry name" value="ABC_transporter-like_ATP-bd"/>
</dbReference>
<dbReference type="SUPFAM" id="SSF52540">
    <property type="entry name" value="P-loop containing nucleoside triphosphate hydrolases"/>
    <property type="match status" value="2"/>
</dbReference>
<keyword evidence="19" id="KW-1185">Reference proteome</keyword>
<dbReference type="PANTHER" id="PTHR43152">
    <property type="entry name" value="UVRABC SYSTEM PROTEIN A"/>
    <property type="match status" value="1"/>
</dbReference>
<dbReference type="GO" id="GO:0004518">
    <property type="term" value="F:nuclease activity"/>
    <property type="evidence" value="ECO:0007669"/>
    <property type="project" value="UniProtKB-KW"/>
</dbReference>
<evidence type="ECO:0000256" key="2">
    <source>
        <dbReference type="ARBA" id="ARBA00022490"/>
    </source>
</evidence>
<keyword evidence="8" id="KW-0863">Zinc-finger</keyword>
<dbReference type="Gene3D" id="1.20.1580.10">
    <property type="entry name" value="ABC transporter ATPase like domain"/>
    <property type="match status" value="2"/>
</dbReference>
<feature type="domain" description="ABC transporter" evidence="17">
    <location>
        <begin position="453"/>
        <end position="749"/>
    </location>
</feature>
<reference evidence="18" key="2">
    <citation type="submission" date="2020-09" db="EMBL/GenBank/DDBJ databases">
        <authorList>
            <person name="Sun Q."/>
            <person name="Sedlacek I."/>
        </authorList>
    </citation>
    <scope>NUCLEOTIDE SEQUENCE</scope>
    <source>
        <strain evidence="18">CCM 8433</strain>
    </source>
</reference>
<dbReference type="GO" id="GO:0016887">
    <property type="term" value="F:ATP hydrolysis activity"/>
    <property type="evidence" value="ECO:0007669"/>
    <property type="project" value="InterPro"/>
</dbReference>
<proteinExistence type="inferred from homology"/>
<keyword evidence="12" id="KW-0238">DNA-binding</keyword>
<keyword evidence="10" id="KW-0067">ATP-binding</keyword>
<dbReference type="GO" id="GO:0005524">
    <property type="term" value="F:ATP binding"/>
    <property type="evidence" value="ECO:0007669"/>
    <property type="project" value="UniProtKB-KW"/>
</dbReference>
<keyword evidence="11" id="KW-0267">Excision nuclease</keyword>
<dbReference type="InterPro" id="IPR027417">
    <property type="entry name" value="P-loop_NTPase"/>
</dbReference>
<evidence type="ECO:0000256" key="8">
    <source>
        <dbReference type="ARBA" id="ARBA00022771"/>
    </source>
</evidence>
<dbReference type="Gene3D" id="3.40.50.300">
    <property type="entry name" value="P-loop containing nucleotide triphosphate hydrolases"/>
    <property type="match status" value="2"/>
</dbReference>